<proteinExistence type="inferred from homology"/>
<dbReference type="PANTHER" id="PTHR41534">
    <property type="entry name" value="BLR3401 PROTEIN"/>
    <property type="match status" value="1"/>
</dbReference>
<evidence type="ECO:0000256" key="1">
    <source>
        <dbReference type="ARBA" id="ARBA00009570"/>
    </source>
</evidence>
<evidence type="ECO:0000313" key="4">
    <source>
        <dbReference type="Proteomes" id="UP000266206"/>
    </source>
</evidence>
<dbReference type="SUPFAM" id="SSF54427">
    <property type="entry name" value="NTF2-like"/>
    <property type="match status" value="1"/>
</dbReference>
<dbReference type="GO" id="GO:0019380">
    <property type="term" value="P:3-phenylpropionate catabolic process"/>
    <property type="evidence" value="ECO:0007669"/>
    <property type="project" value="TreeGrafter"/>
</dbReference>
<sequence>MLLDRTFDFSVEPVATISPSLETYHSIQQYLYHEARLLDDRKLDEWLKLWTPEGRYWVPRKQGQETPFDHVSLFWEDAMLREVRVRRVNHDRNWSQHPPTYGSRLVGNVMIDGTDAAGHIIVRSSLQLTEYRLEARQLGATVYHKLAATDSGGWAIHLKRVNLTNCEGVFGMLDMHI</sequence>
<dbReference type="Pfam" id="PF00866">
    <property type="entry name" value="Ring_hydroxyl_B"/>
    <property type="match status" value="1"/>
</dbReference>
<organism evidence="3 4">
    <name type="scientific">Neopusillimonas maritima</name>
    <dbReference type="NCBI Taxonomy" id="2026239"/>
    <lineage>
        <taxon>Bacteria</taxon>
        <taxon>Pseudomonadati</taxon>
        <taxon>Pseudomonadota</taxon>
        <taxon>Betaproteobacteria</taxon>
        <taxon>Burkholderiales</taxon>
        <taxon>Alcaligenaceae</taxon>
        <taxon>Neopusillimonas</taxon>
    </lineage>
</organism>
<gene>
    <name evidence="3" type="ORF">CJP73_06615</name>
</gene>
<dbReference type="AlphaFoldDB" id="A0A3A1YXK0"/>
<dbReference type="OrthoDB" id="7062869at2"/>
<reference evidence="3 4" key="1">
    <citation type="submission" date="2017-08" db="EMBL/GenBank/DDBJ databases">
        <title>Pusillimonas indicus sp. nov., a member of the family Alcaligenaceae isolated from surface seawater.</title>
        <authorList>
            <person name="Li J."/>
        </authorList>
    </citation>
    <scope>NUCLEOTIDE SEQUENCE [LARGE SCALE GENOMIC DNA]</scope>
    <source>
        <strain evidence="3 4">L52-1-41</strain>
    </source>
</reference>
<name>A0A3A1YXK0_9BURK</name>
<comment type="similarity">
    <text evidence="1">Belongs to the bacterial ring-hydroxylating dioxygenase beta subunit family.</text>
</comment>
<keyword evidence="3" id="KW-0223">Dioxygenase</keyword>
<dbReference type="Gene3D" id="3.10.450.50">
    <property type="match status" value="1"/>
</dbReference>
<protein>
    <submittedName>
        <fullName evidence="3">Aromatic-ring-hydroxylating dioxygenase subunit beta</fullName>
    </submittedName>
</protein>
<dbReference type="EMBL" id="NQYH01000004">
    <property type="protein sequence ID" value="RIY41204.1"/>
    <property type="molecule type" value="Genomic_DNA"/>
</dbReference>
<dbReference type="RefSeq" id="WP_114419369.1">
    <property type="nucleotide sequence ID" value="NZ_NQYH01000004.1"/>
</dbReference>
<evidence type="ECO:0000256" key="2">
    <source>
        <dbReference type="ARBA" id="ARBA00023002"/>
    </source>
</evidence>
<dbReference type="PANTHER" id="PTHR41534:SF1">
    <property type="entry name" value="BLR3401 PROTEIN"/>
    <property type="match status" value="1"/>
</dbReference>
<dbReference type="InterPro" id="IPR032710">
    <property type="entry name" value="NTF2-like_dom_sf"/>
</dbReference>
<dbReference type="GO" id="GO:0051213">
    <property type="term" value="F:dioxygenase activity"/>
    <property type="evidence" value="ECO:0007669"/>
    <property type="project" value="UniProtKB-KW"/>
</dbReference>
<dbReference type="InterPro" id="IPR000391">
    <property type="entry name" value="Rng_hydr_dOase-bsu"/>
</dbReference>
<comment type="caution">
    <text evidence="3">The sequence shown here is derived from an EMBL/GenBank/DDBJ whole genome shotgun (WGS) entry which is preliminary data.</text>
</comment>
<keyword evidence="2" id="KW-0560">Oxidoreductase</keyword>
<accession>A0A3A1YXK0</accession>
<dbReference type="Proteomes" id="UP000266206">
    <property type="component" value="Unassembled WGS sequence"/>
</dbReference>
<evidence type="ECO:0000313" key="3">
    <source>
        <dbReference type="EMBL" id="RIY41204.1"/>
    </source>
</evidence>
<dbReference type="CDD" id="cd00667">
    <property type="entry name" value="ring_hydroxylating_dioxygenases_beta"/>
    <property type="match status" value="1"/>
</dbReference>